<dbReference type="PANTHER" id="PTHR47053:SF1">
    <property type="entry name" value="MUREIN DD-ENDOPEPTIDASE MEPH-RELATED"/>
    <property type="match status" value="1"/>
</dbReference>
<feature type="domain" description="NlpC/P60" evidence="6">
    <location>
        <begin position="93"/>
        <end position="214"/>
    </location>
</feature>
<dbReference type="Gene3D" id="3.90.1720.10">
    <property type="entry name" value="endopeptidase domain like (from Nostoc punctiforme)"/>
    <property type="match status" value="1"/>
</dbReference>
<dbReference type="InterPro" id="IPR000064">
    <property type="entry name" value="NLP_P60_dom"/>
</dbReference>
<feature type="chain" id="PRO_5004787602" evidence="5">
    <location>
        <begin position="26"/>
        <end position="214"/>
    </location>
</feature>
<dbReference type="Proteomes" id="UP000010847">
    <property type="component" value="Chromosome"/>
</dbReference>
<evidence type="ECO:0000313" key="7">
    <source>
        <dbReference type="EMBL" id="AHF06433.1"/>
    </source>
</evidence>
<dbReference type="AlphaFoldDB" id="W0EA76"/>
<sequence>MKKRLILFAVLIMLSVLAITPTAHAATLLKVGTRDSSVQALQSDLKTLGYNPGPVDGIYGIKTKTAVQAFQQSAKLQADGIYGPLTEQALTRALKTQQILSTAQNYTGAPYLWGGNTPSGFDCSGFTQYVFAKNGITLPRVSRDQYNIGTPVRFNALQPGDLVIFSFLSSGQVSHVGIYIGDNQFLSATTSKGVIISSFSPYWKNAYIGAKRVY</sequence>
<evidence type="ECO:0000256" key="4">
    <source>
        <dbReference type="ARBA" id="ARBA00022807"/>
    </source>
</evidence>
<dbReference type="InterPro" id="IPR036365">
    <property type="entry name" value="PGBD-like_sf"/>
</dbReference>
<dbReference type="HOGENOM" id="CLU_016043_1_6_9"/>
<dbReference type="STRING" id="871968.DESME_04680"/>
<feature type="signal peptide" evidence="5">
    <location>
        <begin position="1"/>
        <end position="25"/>
    </location>
</feature>
<dbReference type="RefSeq" id="WP_006715051.1">
    <property type="nucleotide sequence ID" value="NZ_CP007032.1"/>
</dbReference>
<keyword evidence="4" id="KW-0788">Thiol protease</keyword>
<protein>
    <submittedName>
        <fullName evidence="7">Hydrolase</fullName>
    </submittedName>
</protein>
<organism evidence="7 8">
    <name type="scientific">Desulfitobacterium metallireducens DSM 15288</name>
    <dbReference type="NCBI Taxonomy" id="871968"/>
    <lineage>
        <taxon>Bacteria</taxon>
        <taxon>Bacillati</taxon>
        <taxon>Bacillota</taxon>
        <taxon>Clostridia</taxon>
        <taxon>Eubacteriales</taxon>
        <taxon>Desulfitobacteriaceae</taxon>
        <taxon>Desulfitobacterium</taxon>
    </lineage>
</organism>
<comment type="similarity">
    <text evidence="1">Belongs to the peptidase C40 family.</text>
</comment>
<dbReference type="InterPro" id="IPR036366">
    <property type="entry name" value="PGBDSf"/>
</dbReference>
<evidence type="ECO:0000313" key="8">
    <source>
        <dbReference type="Proteomes" id="UP000010847"/>
    </source>
</evidence>
<dbReference type="Gene3D" id="1.10.101.10">
    <property type="entry name" value="PGBD-like superfamily/PGBD"/>
    <property type="match status" value="1"/>
</dbReference>
<keyword evidence="5" id="KW-0732">Signal</keyword>
<dbReference type="KEGG" id="dmt:DESME_04680"/>
<evidence type="ECO:0000256" key="1">
    <source>
        <dbReference type="ARBA" id="ARBA00007074"/>
    </source>
</evidence>
<dbReference type="Pfam" id="PF00877">
    <property type="entry name" value="NLPC_P60"/>
    <property type="match status" value="1"/>
</dbReference>
<keyword evidence="8" id="KW-1185">Reference proteome</keyword>
<accession>W0EA76</accession>
<dbReference type="SUPFAM" id="SSF47090">
    <property type="entry name" value="PGBD-like"/>
    <property type="match status" value="1"/>
</dbReference>
<dbReference type="GO" id="GO:0006508">
    <property type="term" value="P:proteolysis"/>
    <property type="evidence" value="ECO:0007669"/>
    <property type="project" value="UniProtKB-KW"/>
</dbReference>
<name>W0EA76_9FIRM</name>
<dbReference type="InterPro" id="IPR051202">
    <property type="entry name" value="Peptidase_C40"/>
</dbReference>
<evidence type="ECO:0000256" key="2">
    <source>
        <dbReference type="ARBA" id="ARBA00022670"/>
    </source>
</evidence>
<dbReference type="GO" id="GO:0008234">
    <property type="term" value="F:cysteine-type peptidase activity"/>
    <property type="evidence" value="ECO:0007669"/>
    <property type="project" value="UniProtKB-KW"/>
</dbReference>
<evidence type="ECO:0000256" key="3">
    <source>
        <dbReference type="ARBA" id="ARBA00022801"/>
    </source>
</evidence>
<keyword evidence="3 7" id="KW-0378">Hydrolase</keyword>
<dbReference type="InterPro" id="IPR002477">
    <property type="entry name" value="Peptidoglycan-bd-like"/>
</dbReference>
<evidence type="ECO:0000256" key="5">
    <source>
        <dbReference type="SAM" id="SignalP"/>
    </source>
</evidence>
<dbReference type="EMBL" id="CP007032">
    <property type="protein sequence ID" value="AHF06433.1"/>
    <property type="molecule type" value="Genomic_DNA"/>
</dbReference>
<reference evidence="7 8" key="1">
    <citation type="submission" date="2013-12" db="EMBL/GenBank/DDBJ databases">
        <authorList>
            <consortium name="DOE Joint Genome Institute"/>
            <person name="Smidt H."/>
            <person name="Huntemann M."/>
            <person name="Han J."/>
            <person name="Chen A."/>
            <person name="Kyrpides N."/>
            <person name="Mavromatis K."/>
            <person name="Markowitz V."/>
            <person name="Palaniappan K."/>
            <person name="Ivanova N."/>
            <person name="Schaumberg A."/>
            <person name="Pati A."/>
            <person name="Liolios K."/>
            <person name="Nordberg H.P."/>
            <person name="Cantor M.N."/>
            <person name="Hua S.X."/>
            <person name="Woyke T."/>
        </authorList>
    </citation>
    <scope>NUCLEOTIDE SEQUENCE [LARGE SCALE GENOMIC DNA]</scope>
    <source>
        <strain evidence="8">DSM 15288</strain>
    </source>
</reference>
<dbReference type="eggNOG" id="COG0791">
    <property type="taxonomic scope" value="Bacteria"/>
</dbReference>
<dbReference type="PROSITE" id="PS51935">
    <property type="entry name" value="NLPC_P60"/>
    <property type="match status" value="1"/>
</dbReference>
<proteinExistence type="inferred from homology"/>
<evidence type="ECO:0000259" key="6">
    <source>
        <dbReference type="PROSITE" id="PS51935"/>
    </source>
</evidence>
<keyword evidence="2" id="KW-0645">Protease</keyword>
<dbReference type="Pfam" id="PF01471">
    <property type="entry name" value="PG_binding_1"/>
    <property type="match status" value="1"/>
</dbReference>
<dbReference type="InterPro" id="IPR038765">
    <property type="entry name" value="Papain-like_cys_pep_sf"/>
</dbReference>
<dbReference type="SUPFAM" id="SSF54001">
    <property type="entry name" value="Cysteine proteinases"/>
    <property type="match status" value="1"/>
</dbReference>
<gene>
    <name evidence="7" type="ORF">DESME_04680</name>
</gene>
<dbReference type="PANTHER" id="PTHR47053">
    <property type="entry name" value="MUREIN DD-ENDOPEPTIDASE MEPH-RELATED"/>
    <property type="match status" value="1"/>
</dbReference>